<comment type="caution">
    <text evidence="1">The sequence shown here is derived from an EMBL/GenBank/DDBJ whole genome shotgun (WGS) entry which is preliminary data.</text>
</comment>
<reference evidence="1 2" key="1">
    <citation type="submission" date="2023-07" db="EMBL/GenBank/DDBJ databases">
        <title>Sorghum-associated microbial communities from plants grown in Nebraska, USA.</title>
        <authorList>
            <person name="Schachtman D."/>
        </authorList>
    </citation>
    <scope>NUCLEOTIDE SEQUENCE [LARGE SCALE GENOMIC DNA]</scope>
    <source>
        <strain evidence="1 2">4129</strain>
    </source>
</reference>
<protein>
    <recommendedName>
        <fullName evidence="3">STAS/SEC14 domain-containing protein</fullName>
    </recommendedName>
</protein>
<dbReference type="EMBL" id="JAVDWQ010000013">
    <property type="protein sequence ID" value="MDR7211567.1"/>
    <property type="molecule type" value="Genomic_DNA"/>
</dbReference>
<dbReference type="SUPFAM" id="SSF52091">
    <property type="entry name" value="SpoIIaa-like"/>
    <property type="match status" value="1"/>
</dbReference>
<proteinExistence type="predicted"/>
<evidence type="ECO:0000313" key="1">
    <source>
        <dbReference type="EMBL" id="MDR7211567.1"/>
    </source>
</evidence>
<evidence type="ECO:0000313" key="2">
    <source>
        <dbReference type="Proteomes" id="UP001269081"/>
    </source>
</evidence>
<organism evidence="1 2">
    <name type="scientific">Flavobacterium piscis</name>
    <dbReference type="NCBI Taxonomy" id="1114874"/>
    <lineage>
        <taxon>Bacteria</taxon>
        <taxon>Pseudomonadati</taxon>
        <taxon>Bacteroidota</taxon>
        <taxon>Flavobacteriia</taxon>
        <taxon>Flavobacteriales</taxon>
        <taxon>Flavobacteriaceae</taxon>
        <taxon>Flavobacterium</taxon>
    </lineage>
</organism>
<dbReference type="Pfam" id="PF11964">
    <property type="entry name" value="SpoIIAA-like"/>
    <property type="match status" value="1"/>
</dbReference>
<dbReference type="Proteomes" id="UP001269081">
    <property type="component" value="Unassembled WGS sequence"/>
</dbReference>
<dbReference type="InterPro" id="IPR021866">
    <property type="entry name" value="SpoIIAA-like"/>
</dbReference>
<dbReference type="Gene3D" id="3.40.50.10600">
    <property type="entry name" value="SpoIIaa-like domains"/>
    <property type="match status" value="1"/>
</dbReference>
<dbReference type="InterPro" id="IPR038396">
    <property type="entry name" value="SpoIIAA-like_sf"/>
</dbReference>
<sequence>MIQTIRESDTMVAFRALEEVNTDDYKTIVVPAVKKLVKQNNEINFLLVLDTQIENFTAAAWMEDAIMGLKNLGKWNRVAIVTDSERVISLTNGFNYIIPGEFRGYKKESFNQAYNWVDGINTKSDL</sequence>
<dbReference type="RefSeq" id="WP_310282918.1">
    <property type="nucleotide sequence ID" value="NZ_JAVDWQ010000013.1"/>
</dbReference>
<dbReference type="InterPro" id="IPR036513">
    <property type="entry name" value="STAS_dom_sf"/>
</dbReference>
<name>A0ABU1YBE1_9FLAO</name>
<keyword evidence="2" id="KW-1185">Reference proteome</keyword>
<gene>
    <name evidence="1" type="ORF">J2W48_003522</name>
</gene>
<evidence type="ECO:0008006" key="3">
    <source>
        <dbReference type="Google" id="ProtNLM"/>
    </source>
</evidence>
<accession>A0ABU1YBE1</accession>